<dbReference type="EMBL" id="CM037152">
    <property type="protein sequence ID" value="KAH7833526.1"/>
    <property type="molecule type" value="Genomic_DNA"/>
</dbReference>
<organism evidence="1 2">
    <name type="scientific">Vaccinium darrowii</name>
    <dbReference type="NCBI Taxonomy" id="229202"/>
    <lineage>
        <taxon>Eukaryota</taxon>
        <taxon>Viridiplantae</taxon>
        <taxon>Streptophyta</taxon>
        <taxon>Embryophyta</taxon>
        <taxon>Tracheophyta</taxon>
        <taxon>Spermatophyta</taxon>
        <taxon>Magnoliopsida</taxon>
        <taxon>eudicotyledons</taxon>
        <taxon>Gunneridae</taxon>
        <taxon>Pentapetalae</taxon>
        <taxon>asterids</taxon>
        <taxon>Ericales</taxon>
        <taxon>Ericaceae</taxon>
        <taxon>Vaccinioideae</taxon>
        <taxon>Vaccinieae</taxon>
        <taxon>Vaccinium</taxon>
    </lineage>
</organism>
<evidence type="ECO:0000313" key="2">
    <source>
        <dbReference type="Proteomes" id="UP000828048"/>
    </source>
</evidence>
<protein>
    <submittedName>
        <fullName evidence="1">Uncharacterized protein</fullName>
    </submittedName>
</protein>
<name>A0ACB7WYN4_9ERIC</name>
<proteinExistence type="predicted"/>
<accession>A0ACB7WYN4</accession>
<gene>
    <name evidence="1" type="ORF">Vadar_007174</name>
</gene>
<comment type="caution">
    <text evidence="1">The sequence shown here is derived from an EMBL/GenBank/DDBJ whole genome shotgun (WGS) entry which is preliminary data.</text>
</comment>
<evidence type="ECO:0000313" key="1">
    <source>
        <dbReference type="EMBL" id="KAH7833526.1"/>
    </source>
</evidence>
<dbReference type="Proteomes" id="UP000828048">
    <property type="component" value="Chromosome 2"/>
</dbReference>
<reference evidence="1 2" key="1">
    <citation type="journal article" date="2021" name="Hortic Res">
        <title>High-quality reference genome and annotation aids understanding of berry development for evergreen blueberry (Vaccinium darrowii).</title>
        <authorList>
            <person name="Yu J."/>
            <person name="Hulse-Kemp A.M."/>
            <person name="Babiker E."/>
            <person name="Staton M."/>
        </authorList>
    </citation>
    <scope>NUCLEOTIDE SEQUENCE [LARGE SCALE GENOMIC DNA]</scope>
    <source>
        <strain evidence="2">cv. NJ 8807/NJ 8810</strain>
        <tissue evidence="1">Young leaf</tissue>
    </source>
</reference>
<sequence>MSDILFRGCAANFPQPLSEEDQRTIDCLVETVHQVNCPPLPNIVYRSGTGERDILRHVFHWDLTPYQEVFQNGVQARRPDQQGTPNEVYYNLEHYAHHHDGSRPPLDCSRPTTHAFVSTTLDTDWHPSLDDDVTETEIEVYRYEIYAPGGIWVAQTLGDTYEYPAQDEVCFVVGIAPQYIRSAQRFRLAVTAGTRSTRRLRVDNILLLNGNFNPQWHPSRLLNIHKPIFDYKDPAIGRKAHLTISIYRPPPAVTEREGSVDSATTNWYAGDVANYESYITAAFRSSRKNEAYLFIMNEYVVLNYAPGTTDDKVVKGPVFICDGYQSLTGTAFAEHGIDSAFGSHCKDEAFIFSGNLCAQINYAPGTTNDKIIKGPMTITAMFPLFKGTVFESGVDAAFEATNKGEAYLFKDNQYALINYSSDDSKPIEVHGITQGFPSLKNTIFESGIDAAFASHRTDEAYIFKGDSYALIHFAPGTTDDYIIGGVRKILPNWPSLTNILPRKNRGLDTHYHTKPDPTSSKPPQKLSCCSSCTVL</sequence>
<keyword evidence="2" id="KW-1185">Reference proteome</keyword>